<dbReference type="GO" id="GO:0009507">
    <property type="term" value="C:chloroplast"/>
    <property type="evidence" value="ECO:0007669"/>
    <property type="project" value="UniProtKB-SubCell"/>
</dbReference>
<dbReference type="RefSeq" id="XP_005832299.1">
    <property type="nucleotide sequence ID" value="XM_005832242.1"/>
</dbReference>
<dbReference type="Proteomes" id="UP000011087">
    <property type="component" value="Unassembled WGS sequence"/>
</dbReference>
<dbReference type="eggNOG" id="KOG1802">
    <property type="taxonomic scope" value="Eukaryota"/>
</dbReference>
<comment type="subcellular location">
    <subcellularLocation>
        <location evidence="1">Plastid</location>
        <location evidence="1">Chloroplast</location>
    </subcellularLocation>
</comment>
<dbReference type="Pfam" id="PF13087">
    <property type="entry name" value="AAA_12"/>
    <property type="match status" value="1"/>
</dbReference>
<organism evidence="4">
    <name type="scientific">Guillardia theta (strain CCMP2712)</name>
    <name type="common">Cryptophyte</name>
    <dbReference type="NCBI Taxonomy" id="905079"/>
    <lineage>
        <taxon>Eukaryota</taxon>
        <taxon>Cryptophyceae</taxon>
        <taxon>Pyrenomonadales</taxon>
        <taxon>Geminigeraceae</taxon>
        <taxon>Guillardia</taxon>
    </lineage>
</organism>
<dbReference type="EMBL" id="JH993000">
    <property type="protein sequence ID" value="EKX45319.1"/>
    <property type="molecule type" value="Genomic_DNA"/>
</dbReference>
<dbReference type="PANTHER" id="PTHR10887">
    <property type="entry name" value="DNA2/NAM7 HELICASE FAMILY"/>
    <property type="match status" value="1"/>
</dbReference>
<dbReference type="Gene3D" id="3.40.50.300">
    <property type="entry name" value="P-loop containing nucleotide triphosphate hydrolases"/>
    <property type="match status" value="2"/>
</dbReference>
<dbReference type="EnsemblProtists" id="EKX45319">
    <property type="protein sequence ID" value="EKX45319"/>
    <property type="gene ID" value="GUITHDRAFT_108958"/>
</dbReference>
<feature type="compositionally biased region" description="Low complexity" evidence="2">
    <location>
        <begin position="305"/>
        <end position="315"/>
    </location>
</feature>
<dbReference type="GeneID" id="17301864"/>
<feature type="region of interest" description="Disordered" evidence="2">
    <location>
        <begin position="283"/>
        <end position="337"/>
    </location>
</feature>
<dbReference type="SUPFAM" id="SSF52540">
    <property type="entry name" value="P-loop containing nucleoside triphosphate hydrolases"/>
    <property type="match status" value="1"/>
</dbReference>
<dbReference type="OrthoDB" id="6513042at2759"/>
<sequence length="337" mass="37762">MTFVKEEMVLAARNLLTNENEGKEIIQNSIKSTKLKAMKSKQNEEKSENNLSSCVRRAKIDLWKRSNVVVCTAASAVNVGSRLMRELEGVMEEDEDEEEFHPLDFVILDEAAAMLEPDSLGCLLHGKYRMHPSIAEAVSREFYRGKLKTDSETAVVVLSFYNGQKSIISKKLLKKNLGDVEVMSVDSMQGREAEVVVLSCVRTLAGGSVGFLADRRRVNVAISRARQSLVVIGDEQALMQNKLWKSVLSYYRFFPSYRHFLDEYRSAVVPGWGQAWKESREAEEARTALGEWELDDGGEGKDGKSSSGESCSSSNEDGEEEESEEEENFVSADAWDE</sequence>
<feature type="compositionally biased region" description="Acidic residues" evidence="2">
    <location>
        <begin position="316"/>
        <end position="337"/>
    </location>
</feature>
<gene>
    <name evidence="4" type="ORF">GUITHDRAFT_108958</name>
</gene>
<dbReference type="InterPro" id="IPR045055">
    <property type="entry name" value="DNA2/NAM7-like"/>
</dbReference>
<reference evidence="5" key="3">
    <citation type="submission" date="2015-06" db="UniProtKB">
        <authorList>
            <consortium name="EnsemblProtists"/>
        </authorList>
    </citation>
    <scope>IDENTIFICATION</scope>
</reference>
<dbReference type="KEGG" id="gtt:GUITHDRAFT_108958"/>
<keyword evidence="6" id="KW-1185">Reference proteome</keyword>
<evidence type="ECO:0000313" key="5">
    <source>
        <dbReference type="EnsemblProtists" id="EKX45319"/>
    </source>
</evidence>
<evidence type="ECO:0000256" key="2">
    <source>
        <dbReference type="SAM" id="MobiDB-lite"/>
    </source>
</evidence>
<accession>L1JB42</accession>
<dbReference type="InterPro" id="IPR047187">
    <property type="entry name" value="SF1_C_Upf1"/>
</dbReference>
<dbReference type="HOGENOM" id="CLU_824994_0_0_1"/>
<dbReference type="STRING" id="905079.L1JB42"/>
<protein>
    <recommendedName>
        <fullName evidence="3">DNA2/NAM7 helicase-like C-terminal domain-containing protein</fullName>
    </recommendedName>
</protein>
<dbReference type="InterPro" id="IPR041679">
    <property type="entry name" value="DNA2/NAM7-like_C"/>
</dbReference>
<reference evidence="6" key="2">
    <citation type="submission" date="2012-11" db="EMBL/GenBank/DDBJ databases">
        <authorList>
            <person name="Kuo A."/>
            <person name="Curtis B.A."/>
            <person name="Tanifuji G."/>
            <person name="Burki F."/>
            <person name="Gruber A."/>
            <person name="Irimia M."/>
            <person name="Maruyama S."/>
            <person name="Arias M.C."/>
            <person name="Ball S.G."/>
            <person name="Gile G.H."/>
            <person name="Hirakawa Y."/>
            <person name="Hopkins J.F."/>
            <person name="Rensing S.A."/>
            <person name="Schmutz J."/>
            <person name="Symeonidi A."/>
            <person name="Elias M."/>
            <person name="Eveleigh R.J."/>
            <person name="Herman E.K."/>
            <person name="Klute M.J."/>
            <person name="Nakayama T."/>
            <person name="Obornik M."/>
            <person name="Reyes-Prieto A."/>
            <person name="Armbrust E.V."/>
            <person name="Aves S.J."/>
            <person name="Beiko R.G."/>
            <person name="Coutinho P."/>
            <person name="Dacks J.B."/>
            <person name="Durnford D.G."/>
            <person name="Fast N.M."/>
            <person name="Green B.R."/>
            <person name="Grisdale C."/>
            <person name="Hempe F."/>
            <person name="Henrissat B."/>
            <person name="Hoppner M.P."/>
            <person name="Ishida K.-I."/>
            <person name="Kim E."/>
            <person name="Koreny L."/>
            <person name="Kroth P.G."/>
            <person name="Liu Y."/>
            <person name="Malik S.-B."/>
            <person name="Maier U.G."/>
            <person name="McRose D."/>
            <person name="Mock T."/>
            <person name="Neilson J.A."/>
            <person name="Onodera N.T."/>
            <person name="Poole A.M."/>
            <person name="Pritham E.J."/>
            <person name="Richards T.A."/>
            <person name="Rocap G."/>
            <person name="Roy S.W."/>
            <person name="Sarai C."/>
            <person name="Schaack S."/>
            <person name="Shirato S."/>
            <person name="Slamovits C.H."/>
            <person name="Spencer D.F."/>
            <person name="Suzuki S."/>
            <person name="Worden A.Z."/>
            <person name="Zauner S."/>
            <person name="Barry K."/>
            <person name="Bell C."/>
            <person name="Bharti A.K."/>
            <person name="Crow J.A."/>
            <person name="Grimwood J."/>
            <person name="Kramer R."/>
            <person name="Lindquist E."/>
            <person name="Lucas S."/>
            <person name="Salamov A."/>
            <person name="McFadden G.I."/>
            <person name="Lane C.E."/>
            <person name="Keeling P.J."/>
            <person name="Gray M.W."/>
            <person name="Grigoriev I.V."/>
            <person name="Archibald J.M."/>
        </authorList>
    </citation>
    <scope>NUCLEOTIDE SEQUENCE</scope>
    <source>
        <strain evidence="6">CCMP2712</strain>
    </source>
</reference>
<evidence type="ECO:0000313" key="6">
    <source>
        <dbReference type="Proteomes" id="UP000011087"/>
    </source>
</evidence>
<evidence type="ECO:0000313" key="4">
    <source>
        <dbReference type="EMBL" id="EKX45319.1"/>
    </source>
</evidence>
<name>L1JB42_GUITC</name>
<dbReference type="InterPro" id="IPR027417">
    <property type="entry name" value="P-loop_NTPase"/>
</dbReference>
<feature type="domain" description="DNA2/NAM7 helicase-like C-terminal" evidence="3">
    <location>
        <begin position="153"/>
        <end position="235"/>
    </location>
</feature>
<dbReference type="AlphaFoldDB" id="L1JB42"/>
<evidence type="ECO:0000256" key="1">
    <source>
        <dbReference type="ARBA" id="ARBA00004229"/>
    </source>
</evidence>
<proteinExistence type="predicted"/>
<reference evidence="4 6" key="1">
    <citation type="journal article" date="2012" name="Nature">
        <title>Algal genomes reveal evolutionary mosaicism and the fate of nucleomorphs.</title>
        <authorList>
            <consortium name="DOE Joint Genome Institute"/>
            <person name="Curtis B.A."/>
            <person name="Tanifuji G."/>
            <person name="Burki F."/>
            <person name="Gruber A."/>
            <person name="Irimia M."/>
            <person name="Maruyama S."/>
            <person name="Arias M.C."/>
            <person name="Ball S.G."/>
            <person name="Gile G.H."/>
            <person name="Hirakawa Y."/>
            <person name="Hopkins J.F."/>
            <person name="Kuo A."/>
            <person name="Rensing S.A."/>
            <person name="Schmutz J."/>
            <person name="Symeonidi A."/>
            <person name="Elias M."/>
            <person name="Eveleigh R.J."/>
            <person name="Herman E.K."/>
            <person name="Klute M.J."/>
            <person name="Nakayama T."/>
            <person name="Obornik M."/>
            <person name="Reyes-Prieto A."/>
            <person name="Armbrust E.V."/>
            <person name="Aves S.J."/>
            <person name="Beiko R.G."/>
            <person name="Coutinho P."/>
            <person name="Dacks J.B."/>
            <person name="Durnford D.G."/>
            <person name="Fast N.M."/>
            <person name="Green B.R."/>
            <person name="Grisdale C.J."/>
            <person name="Hempel F."/>
            <person name="Henrissat B."/>
            <person name="Hoppner M.P."/>
            <person name="Ishida K."/>
            <person name="Kim E."/>
            <person name="Koreny L."/>
            <person name="Kroth P.G."/>
            <person name="Liu Y."/>
            <person name="Malik S.B."/>
            <person name="Maier U.G."/>
            <person name="McRose D."/>
            <person name="Mock T."/>
            <person name="Neilson J.A."/>
            <person name="Onodera N.T."/>
            <person name="Poole A.M."/>
            <person name="Pritham E.J."/>
            <person name="Richards T.A."/>
            <person name="Rocap G."/>
            <person name="Roy S.W."/>
            <person name="Sarai C."/>
            <person name="Schaack S."/>
            <person name="Shirato S."/>
            <person name="Slamovits C.H."/>
            <person name="Spencer D.F."/>
            <person name="Suzuki S."/>
            <person name="Worden A.Z."/>
            <person name="Zauner S."/>
            <person name="Barry K."/>
            <person name="Bell C."/>
            <person name="Bharti A.K."/>
            <person name="Crow J.A."/>
            <person name="Grimwood J."/>
            <person name="Kramer R."/>
            <person name="Lindquist E."/>
            <person name="Lucas S."/>
            <person name="Salamov A."/>
            <person name="McFadden G.I."/>
            <person name="Lane C.E."/>
            <person name="Keeling P.J."/>
            <person name="Gray M.W."/>
            <person name="Grigoriev I.V."/>
            <person name="Archibald J.M."/>
        </authorList>
    </citation>
    <scope>NUCLEOTIDE SEQUENCE</scope>
    <source>
        <strain evidence="4 6">CCMP2712</strain>
    </source>
</reference>
<dbReference type="PaxDb" id="55529-EKX45319"/>
<dbReference type="CDD" id="cd18808">
    <property type="entry name" value="SF1_C_Upf1"/>
    <property type="match status" value="1"/>
</dbReference>
<dbReference type="PANTHER" id="PTHR10887:SF495">
    <property type="entry name" value="HELICASE SENATAXIN ISOFORM X1-RELATED"/>
    <property type="match status" value="1"/>
</dbReference>
<evidence type="ECO:0000259" key="3">
    <source>
        <dbReference type="Pfam" id="PF13087"/>
    </source>
</evidence>